<accession>A0A4R2P1F5</accession>
<comment type="caution">
    <text evidence="2">The sequence shown here is derived from an EMBL/GenBank/DDBJ whole genome shotgun (WGS) entry which is preliminary data.</text>
</comment>
<dbReference type="Pfam" id="PF05751">
    <property type="entry name" value="FixH"/>
    <property type="match status" value="1"/>
</dbReference>
<evidence type="ECO:0000313" key="2">
    <source>
        <dbReference type="EMBL" id="TCP27485.1"/>
    </source>
</evidence>
<feature type="transmembrane region" description="Helical" evidence="1">
    <location>
        <begin position="12"/>
        <end position="34"/>
    </location>
</feature>
<keyword evidence="1" id="KW-1133">Transmembrane helix</keyword>
<dbReference type="InterPro" id="IPR008620">
    <property type="entry name" value="FixH"/>
</dbReference>
<sequence>MSTKQITGRQVLIFTVAAFGVVIAVNLTLAFQAVRTFPGLEVKNSYVASQHFDAQRAAQEALGWTAVADYNEDAQMFVLRVTDAEGLPVQVPGIDLTIGRKTSNRDDKRPELIYYSGAYSAEMALDPGYWTIRLNAVAEDGTEFRQRLELFVRG</sequence>
<dbReference type="Proteomes" id="UP000295733">
    <property type="component" value="Unassembled WGS sequence"/>
</dbReference>
<dbReference type="InterPro" id="IPR018037">
    <property type="entry name" value="FixH_proteobacterial"/>
</dbReference>
<protein>
    <submittedName>
        <fullName evidence="2">Nitrogen fixation protein FixH</fullName>
    </submittedName>
</protein>
<reference evidence="2 3" key="1">
    <citation type="submission" date="2019-03" db="EMBL/GenBank/DDBJ databases">
        <title>Genomic Encyclopedia of Type Strains, Phase IV (KMG-IV): sequencing the most valuable type-strain genomes for metagenomic binning, comparative biology and taxonomic classification.</title>
        <authorList>
            <person name="Goeker M."/>
        </authorList>
    </citation>
    <scope>NUCLEOTIDE SEQUENCE [LARGE SCALE GENOMIC DNA]</scope>
    <source>
        <strain evidence="2 3">DSM 2781</strain>
    </source>
</reference>
<proteinExistence type="predicted"/>
<evidence type="ECO:0000313" key="3">
    <source>
        <dbReference type="Proteomes" id="UP000295733"/>
    </source>
</evidence>
<keyword evidence="1" id="KW-0812">Transmembrane</keyword>
<dbReference type="PIRSF" id="PIRSF011386">
    <property type="entry name" value="FixH"/>
    <property type="match status" value="1"/>
</dbReference>
<evidence type="ECO:0000256" key="1">
    <source>
        <dbReference type="SAM" id="Phobius"/>
    </source>
</evidence>
<dbReference type="AlphaFoldDB" id="A0A4R2P1F5"/>
<organism evidence="2 3">
    <name type="scientific">Rhodovulum adriaticum</name>
    <name type="common">Rhodopseudomonas adriatica</name>
    <dbReference type="NCBI Taxonomy" id="35804"/>
    <lineage>
        <taxon>Bacteria</taxon>
        <taxon>Pseudomonadati</taxon>
        <taxon>Pseudomonadota</taxon>
        <taxon>Alphaproteobacteria</taxon>
        <taxon>Rhodobacterales</taxon>
        <taxon>Paracoccaceae</taxon>
        <taxon>Rhodovulum</taxon>
    </lineage>
</organism>
<dbReference type="OrthoDB" id="1495896at2"/>
<dbReference type="RefSeq" id="WP_132598892.1">
    <property type="nucleotide sequence ID" value="NZ_NRRP01000021.1"/>
</dbReference>
<name>A0A4R2P1F5_RHOAD</name>
<gene>
    <name evidence="2" type="ORF">EV656_101393</name>
</gene>
<keyword evidence="1" id="KW-0472">Membrane</keyword>
<dbReference type="EMBL" id="SLXL01000001">
    <property type="protein sequence ID" value="TCP27485.1"/>
    <property type="molecule type" value="Genomic_DNA"/>
</dbReference>
<keyword evidence="3" id="KW-1185">Reference proteome</keyword>